<proteinExistence type="predicted"/>
<accession>A0ABD0J2J1</accession>
<gene>
    <name evidence="2" type="ORF">BaRGS_00039700</name>
</gene>
<evidence type="ECO:0000313" key="3">
    <source>
        <dbReference type="Proteomes" id="UP001519460"/>
    </source>
</evidence>
<evidence type="ECO:0000313" key="2">
    <source>
        <dbReference type="EMBL" id="KAK7452816.1"/>
    </source>
</evidence>
<dbReference type="EMBL" id="JACVVK020000714">
    <property type="protein sequence ID" value="KAK7452816.1"/>
    <property type="molecule type" value="Genomic_DNA"/>
</dbReference>
<feature type="region of interest" description="Disordered" evidence="1">
    <location>
        <begin position="1"/>
        <end position="23"/>
    </location>
</feature>
<comment type="caution">
    <text evidence="2">The sequence shown here is derived from an EMBL/GenBank/DDBJ whole genome shotgun (WGS) entry which is preliminary data.</text>
</comment>
<protein>
    <submittedName>
        <fullName evidence="2">Uncharacterized protein</fullName>
    </submittedName>
</protein>
<keyword evidence="3" id="KW-1185">Reference proteome</keyword>
<dbReference type="AlphaFoldDB" id="A0ABD0J2J1"/>
<sequence length="86" mass="9570">MHLATGPGQLRQERRRPRDYSGQNWRGCKLGLHRSSSAATVIFGFRDKNSVPLVETSLTQSAGNDVPACVVLTLRITLEMGRLCTW</sequence>
<evidence type="ECO:0000256" key="1">
    <source>
        <dbReference type="SAM" id="MobiDB-lite"/>
    </source>
</evidence>
<organism evidence="2 3">
    <name type="scientific">Batillaria attramentaria</name>
    <dbReference type="NCBI Taxonomy" id="370345"/>
    <lineage>
        <taxon>Eukaryota</taxon>
        <taxon>Metazoa</taxon>
        <taxon>Spiralia</taxon>
        <taxon>Lophotrochozoa</taxon>
        <taxon>Mollusca</taxon>
        <taxon>Gastropoda</taxon>
        <taxon>Caenogastropoda</taxon>
        <taxon>Sorbeoconcha</taxon>
        <taxon>Cerithioidea</taxon>
        <taxon>Batillariidae</taxon>
        <taxon>Batillaria</taxon>
    </lineage>
</organism>
<reference evidence="2 3" key="1">
    <citation type="journal article" date="2023" name="Sci. Data">
        <title>Genome assembly of the Korean intertidal mud-creeper Batillaria attramentaria.</title>
        <authorList>
            <person name="Patra A.K."/>
            <person name="Ho P.T."/>
            <person name="Jun S."/>
            <person name="Lee S.J."/>
            <person name="Kim Y."/>
            <person name="Won Y.J."/>
        </authorList>
    </citation>
    <scope>NUCLEOTIDE SEQUENCE [LARGE SCALE GENOMIC DNA]</scope>
    <source>
        <strain evidence="2">Wonlab-2016</strain>
    </source>
</reference>
<name>A0ABD0J2J1_9CAEN</name>
<dbReference type="Proteomes" id="UP001519460">
    <property type="component" value="Unassembled WGS sequence"/>
</dbReference>